<dbReference type="CDD" id="cd22784">
    <property type="entry name" value="DPBB_MltA_YuiC-like"/>
    <property type="match status" value="1"/>
</dbReference>
<reference evidence="2 3" key="1">
    <citation type="journal article" date="2016" name="Nat. Commun.">
        <title>Thousands of microbial genomes shed light on interconnected biogeochemical processes in an aquifer system.</title>
        <authorList>
            <person name="Anantharaman K."/>
            <person name="Brown C.T."/>
            <person name="Hug L.A."/>
            <person name="Sharon I."/>
            <person name="Castelle C.J."/>
            <person name="Probst A.J."/>
            <person name="Thomas B.C."/>
            <person name="Singh A."/>
            <person name="Wilkins M.J."/>
            <person name="Karaoz U."/>
            <person name="Brodie E.L."/>
            <person name="Williams K.H."/>
            <person name="Hubbard S.S."/>
            <person name="Banfield J.F."/>
        </authorList>
    </citation>
    <scope>NUCLEOTIDE SEQUENCE [LARGE SCALE GENOMIC DNA]</scope>
</reference>
<name>A0A1G1X2H1_9BACT</name>
<dbReference type="EMBL" id="MHHR01000019">
    <property type="protein sequence ID" value="OGY34212.1"/>
    <property type="molecule type" value="Genomic_DNA"/>
</dbReference>
<comment type="caution">
    <text evidence="2">The sequence shown here is derived from an EMBL/GenBank/DDBJ whole genome shotgun (WGS) entry which is preliminary data.</text>
</comment>
<accession>A0A1G1X2H1</accession>
<evidence type="ECO:0008006" key="4">
    <source>
        <dbReference type="Google" id="ProtNLM"/>
    </source>
</evidence>
<organism evidence="2 3">
    <name type="scientific">Candidatus Andersenbacteria bacterium RIFCSPHIGHO2_12_FULL_45_11</name>
    <dbReference type="NCBI Taxonomy" id="1797281"/>
    <lineage>
        <taxon>Bacteria</taxon>
        <taxon>Candidatus Anderseniibacteriota</taxon>
    </lineage>
</organism>
<evidence type="ECO:0000313" key="3">
    <source>
        <dbReference type="Proteomes" id="UP000177528"/>
    </source>
</evidence>
<dbReference type="AlphaFoldDB" id="A0A1G1X2H1"/>
<evidence type="ECO:0000313" key="2">
    <source>
        <dbReference type="EMBL" id="OGY34212.1"/>
    </source>
</evidence>
<dbReference type="Proteomes" id="UP000177528">
    <property type="component" value="Unassembled WGS sequence"/>
</dbReference>
<feature type="chain" id="PRO_5009581311" description="3D domain-containing protein" evidence="1">
    <location>
        <begin position="27"/>
        <end position="218"/>
    </location>
</feature>
<protein>
    <recommendedName>
        <fullName evidence="4">3D domain-containing protein</fullName>
    </recommendedName>
</protein>
<dbReference type="PROSITE" id="PS51257">
    <property type="entry name" value="PROKAR_LIPOPROTEIN"/>
    <property type="match status" value="1"/>
</dbReference>
<sequence>MYMQRRYVLSILMLAVVACVSMNVHAQPVQQYLSNQSLTAAHLSVSVDGEHAPSQSWWKRIWSYLGIRNARIRPEIGTTLRVESSAYASSPYQTDATPCITAAGTTVRPGVVATNFLPLGTIVSVDGKKYIVEDRMNARYDGYYMDIWFPSTSEALEFGRKKLAITIIGYGEPGDVIEPTPTPFVSPEPEKTMWRAIADFLVTKTYKDPNRYDVNCTN</sequence>
<gene>
    <name evidence="2" type="ORF">A3D99_03680</name>
</gene>
<evidence type="ECO:0000256" key="1">
    <source>
        <dbReference type="SAM" id="SignalP"/>
    </source>
</evidence>
<feature type="signal peptide" evidence="1">
    <location>
        <begin position="1"/>
        <end position="26"/>
    </location>
</feature>
<keyword evidence="1" id="KW-0732">Signal</keyword>
<proteinExistence type="predicted"/>